<comment type="caution">
    <text evidence="8">The sequence shown here is derived from an EMBL/GenBank/DDBJ whole genome shotgun (WGS) entry which is preliminary data.</text>
</comment>
<evidence type="ECO:0000313" key="8">
    <source>
        <dbReference type="EMBL" id="KZC22581.1"/>
    </source>
</evidence>
<gene>
    <name evidence="8" type="ORF">RHOFW104T7_17350</name>
</gene>
<feature type="transmembrane region" description="Helical" evidence="7">
    <location>
        <begin position="40"/>
        <end position="58"/>
    </location>
</feature>
<dbReference type="PANTHER" id="PTHR11706">
    <property type="entry name" value="SOLUTE CARRIER PROTEIN FAMILY 11 MEMBER"/>
    <property type="match status" value="1"/>
</dbReference>
<evidence type="ECO:0000256" key="1">
    <source>
        <dbReference type="ARBA" id="ARBA00004141"/>
    </source>
</evidence>
<evidence type="ECO:0000256" key="2">
    <source>
        <dbReference type="ARBA" id="ARBA00022448"/>
    </source>
</evidence>
<feature type="transmembrane region" description="Helical" evidence="7">
    <location>
        <begin position="267"/>
        <end position="290"/>
    </location>
</feature>
<dbReference type="InterPro" id="IPR001046">
    <property type="entry name" value="NRAMP_fam"/>
</dbReference>
<dbReference type="EMBL" id="LVJS01000054">
    <property type="protein sequence ID" value="KZC22581.1"/>
    <property type="molecule type" value="Genomic_DNA"/>
</dbReference>
<feature type="transmembrane region" description="Helical" evidence="7">
    <location>
        <begin position="153"/>
        <end position="174"/>
    </location>
</feature>
<evidence type="ECO:0000256" key="5">
    <source>
        <dbReference type="ARBA" id="ARBA00022989"/>
    </source>
</evidence>
<feature type="transmembrane region" description="Helical" evidence="7">
    <location>
        <begin position="78"/>
        <end position="100"/>
    </location>
</feature>
<dbReference type="GO" id="GO:0015293">
    <property type="term" value="F:symporter activity"/>
    <property type="evidence" value="ECO:0007669"/>
    <property type="project" value="UniProtKB-KW"/>
</dbReference>
<evidence type="ECO:0000256" key="4">
    <source>
        <dbReference type="ARBA" id="ARBA00022847"/>
    </source>
</evidence>
<dbReference type="eggNOG" id="COG1914">
    <property type="taxonomic scope" value="Bacteria"/>
</dbReference>
<dbReference type="PANTHER" id="PTHR11706:SF33">
    <property type="entry name" value="NATURAL RESISTANCE-ASSOCIATED MACROPHAGE PROTEIN 2"/>
    <property type="match status" value="1"/>
</dbReference>
<reference evidence="8 9" key="1">
    <citation type="journal article" date="2016" name="MBio">
        <title>Lateral Gene Transfer in a Heavy Metal-Contaminated-Groundwater Microbial Community.</title>
        <authorList>
            <person name="Hemme C.L."/>
            <person name="Green S.J."/>
            <person name="Rishishwar L."/>
            <person name="Prakash O."/>
            <person name="Pettenato A."/>
            <person name="Chakraborty R."/>
            <person name="Deutschbauer A.M."/>
            <person name="Van Nostrand J.D."/>
            <person name="Wu L."/>
            <person name="He Z."/>
            <person name="Jordan I.K."/>
            <person name="Hazen T.C."/>
            <person name="Arkin A.P."/>
            <person name="Kostka J.E."/>
            <person name="Zhou J."/>
        </authorList>
    </citation>
    <scope>NUCLEOTIDE SEQUENCE [LARGE SCALE GENOMIC DNA]</scope>
    <source>
        <strain evidence="8 9">FW104-T7</strain>
    </source>
</reference>
<evidence type="ECO:0000313" key="9">
    <source>
        <dbReference type="Proteomes" id="UP000076131"/>
    </source>
</evidence>
<keyword evidence="6 7" id="KW-0472">Membrane</keyword>
<dbReference type="GO" id="GO:0005886">
    <property type="term" value="C:plasma membrane"/>
    <property type="evidence" value="ECO:0007669"/>
    <property type="project" value="TreeGrafter"/>
</dbReference>
<evidence type="ECO:0000256" key="6">
    <source>
        <dbReference type="ARBA" id="ARBA00023136"/>
    </source>
</evidence>
<organism evidence="8 9">
    <name type="scientific">Rhodanobacter thiooxydans</name>
    <dbReference type="NCBI Taxonomy" id="416169"/>
    <lineage>
        <taxon>Bacteria</taxon>
        <taxon>Pseudomonadati</taxon>
        <taxon>Pseudomonadota</taxon>
        <taxon>Gammaproteobacteria</taxon>
        <taxon>Lysobacterales</taxon>
        <taxon>Rhodanobacteraceae</taxon>
        <taxon>Rhodanobacter</taxon>
    </lineage>
</organism>
<evidence type="ECO:0000256" key="7">
    <source>
        <dbReference type="SAM" id="Phobius"/>
    </source>
</evidence>
<feature type="transmembrane region" description="Helical" evidence="7">
    <location>
        <begin position="387"/>
        <end position="411"/>
    </location>
</feature>
<keyword evidence="4" id="KW-0769">Symport</keyword>
<sequence length="458" mass="48875">MSVPDISVPHASAAARAGLQQRIRDRLHLATLRRRPATPWNRLVLAFALIGPGLLVMLGDNDAGGVLTYAQTGAAYGLGLFLPLMLVLGFVAYVVQEMTIRLGAVTRRGHAELIWKRYGPFWGIFSLVDLVLANVLTLVTEFLGIRIGGEAFGIPYGLSVPLTLGFVVMTLVFLRYWAWERIALFIAALNLVFVPLVLMAHPHWDAVARAFTGSGWMLPGGVLSATFLILLSANIGTSIAPWQLFFQQSCVVDKGLLPKDIPASRRDLMLGVGGMVLVAIAVIVLGAVALSGLPDAKNLTTEAVLSALQQRVGETAMKLFALGLIEAGLIATIVITASTGWAIGEALDLPRSLNASPGQAWRFYAPAVMGTVVAAGVVLFPNLPIGFLNLSVQVIATVFMPAAMLFLLMLLNDRELMGEHANGPVRNALSVAIMIALIACNVLYGLVTVFPHIFGGNP</sequence>
<feature type="transmembrane region" description="Helical" evidence="7">
    <location>
        <begin position="431"/>
        <end position="454"/>
    </location>
</feature>
<evidence type="ECO:0000256" key="3">
    <source>
        <dbReference type="ARBA" id="ARBA00022692"/>
    </source>
</evidence>
<proteinExistence type="predicted"/>
<keyword evidence="2" id="KW-0813">Transport</keyword>
<dbReference type="RefSeq" id="WP_008436299.1">
    <property type="nucleotide sequence ID" value="NZ_LVJS01000054.1"/>
</dbReference>
<accession>A0A154QE81</accession>
<protein>
    <submittedName>
        <fullName evidence="8">Metal transporter</fullName>
    </submittedName>
</protein>
<feature type="transmembrane region" description="Helical" evidence="7">
    <location>
        <begin position="319"/>
        <end position="343"/>
    </location>
</feature>
<keyword evidence="3 7" id="KW-0812">Transmembrane</keyword>
<feature type="transmembrane region" description="Helical" evidence="7">
    <location>
        <begin position="221"/>
        <end position="246"/>
    </location>
</feature>
<dbReference type="GO" id="GO:0015086">
    <property type="term" value="F:cadmium ion transmembrane transporter activity"/>
    <property type="evidence" value="ECO:0007669"/>
    <property type="project" value="TreeGrafter"/>
</dbReference>
<dbReference type="GO" id="GO:0034755">
    <property type="term" value="P:iron ion transmembrane transport"/>
    <property type="evidence" value="ECO:0007669"/>
    <property type="project" value="TreeGrafter"/>
</dbReference>
<dbReference type="STRING" id="416169.RHOFW104T7_17350"/>
<keyword evidence="5 7" id="KW-1133">Transmembrane helix</keyword>
<keyword evidence="9" id="KW-1185">Reference proteome</keyword>
<comment type="subcellular location">
    <subcellularLocation>
        <location evidence="1">Membrane</location>
        <topology evidence="1">Multi-pass membrane protein</topology>
    </subcellularLocation>
</comment>
<dbReference type="AlphaFoldDB" id="A0A154QE81"/>
<feature type="transmembrane region" description="Helical" evidence="7">
    <location>
        <begin position="363"/>
        <end position="381"/>
    </location>
</feature>
<dbReference type="Proteomes" id="UP000076131">
    <property type="component" value="Unassembled WGS sequence"/>
</dbReference>
<name>A0A154QE81_9GAMM</name>
<dbReference type="Pfam" id="PF01566">
    <property type="entry name" value="Nramp"/>
    <property type="match status" value="1"/>
</dbReference>
<dbReference type="GO" id="GO:0005384">
    <property type="term" value="F:manganese ion transmembrane transporter activity"/>
    <property type="evidence" value="ECO:0007669"/>
    <property type="project" value="TreeGrafter"/>
</dbReference>
<feature type="transmembrane region" description="Helical" evidence="7">
    <location>
        <begin position="181"/>
        <end position="201"/>
    </location>
</feature>
<feature type="transmembrane region" description="Helical" evidence="7">
    <location>
        <begin position="121"/>
        <end position="147"/>
    </location>
</feature>